<dbReference type="InterPro" id="IPR003018">
    <property type="entry name" value="GAF"/>
</dbReference>
<dbReference type="AlphaFoldDB" id="D8WWF7"/>
<evidence type="ECO:0000313" key="2">
    <source>
        <dbReference type="EMBL" id="ADJ93911.1"/>
    </source>
</evidence>
<feature type="non-terminal residue" evidence="2">
    <location>
        <position position="221"/>
    </location>
</feature>
<evidence type="ECO:0000259" key="1">
    <source>
        <dbReference type="Pfam" id="PF01590"/>
    </source>
</evidence>
<proteinExistence type="predicted"/>
<dbReference type="EMBL" id="GU357901">
    <property type="protein sequence ID" value="ADJ93911.1"/>
    <property type="molecule type" value="Genomic_DNA"/>
</dbReference>
<accession>D8WWF7</accession>
<name>D8WWF7_9FIRM</name>
<sequence>MFISPLDLEKQWWILEGGILLLLNEPSILSIADYSSVISQLEQTWEHFVSNETLCTHLPRKTIYESWKRSKQKHIPFNIYNAPMELENGNLLGELENNRLLLDVISPQLQDIAEAFRDNVVSFSNENGIILDVRGNKELVSGLHASNYVPGANWSESAFGTNGIGTALVTGNPVQVFASEHYNAGGRDWICSSVPVRETLSGVILGVLTVTAKNTTFLLIT</sequence>
<protein>
    <submittedName>
        <fullName evidence="2">Putative GAF modulated sigma54 specific transcriptional regulator</fullName>
    </submittedName>
</protein>
<dbReference type="Pfam" id="PF01590">
    <property type="entry name" value="GAF"/>
    <property type="match status" value="1"/>
</dbReference>
<dbReference type="Gene3D" id="3.30.450.40">
    <property type="match status" value="1"/>
</dbReference>
<organism evidence="2">
    <name type="scientific">Clostridia bacterium enrichment culture clone BF</name>
    <dbReference type="NCBI Taxonomy" id="857391"/>
    <lineage>
        <taxon>Bacteria</taxon>
        <taxon>Bacillati</taxon>
        <taxon>Bacillota</taxon>
        <taxon>Clostridia</taxon>
        <taxon>environmental samples</taxon>
    </lineage>
</organism>
<feature type="domain" description="GAF" evidence="1">
    <location>
        <begin position="109"/>
        <end position="212"/>
    </location>
</feature>
<reference evidence="2" key="1">
    <citation type="journal article" date="2010" name="Environ. Microbiol.">
        <title>Identification of enzymes involved in anaerobic benzene degradation by a strictly anaerobic iron-reducing enrichment culture.</title>
        <authorList>
            <person name="Abu Laban N."/>
            <person name="Selesi D."/>
            <person name="Rattei T."/>
            <person name="Tischler P."/>
            <person name="Meckenstock R.U."/>
        </authorList>
    </citation>
    <scope>NUCLEOTIDE SEQUENCE</scope>
</reference>
<dbReference type="InterPro" id="IPR029016">
    <property type="entry name" value="GAF-like_dom_sf"/>
</dbReference>